<organism evidence="2 3">
    <name type="scientific">Metabacillus bambusae</name>
    <dbReference type="NCBI Taxonomy" id="2795218"/>
    <lineage>
        <taxon>Bacteria</taxon>
        <taxon>Bacillati</taxon>
        <taxon>Bacillota</taxon>
        <taxon>Bacilli</taxon>
        <taxon>Bacillales</taxon>
        <taxon>Bacillaceae</taxon>
        <taxon>Metabacillus</taxon>
    </lineage>
</organism>
<dbReference type="RefSeq" id="WP_207975539.1">
    <property type="nucleotide sequence ID" value="NZ_JAGDEL010000002.1"/>
</dbReference>
<sequence>MEITTKRLKIVPCKEDLLSEDIDVGDHIQYYLHEIEIDPSLVGWGVWFVFLKENDQFIGDIGFKGKPQDGVVEIGYGIQKEAQNNGYATEAVEALINWAFDTNIVIKITAECLRNNEQSIRVLEKLAMMRTDEKEQMIYWERNLQH</sequence>
<dbReference type="PANTHER" id="PTHR43792">
    <property type="entry name" value="GNAT FAMILY, PUTATIVE (AFU_ORTHOLOGUE AFUA_3G00765)-RELATED-RELATED"/>
    <property type="match status" value="1"/>
</dbReference>
<proteinExistence type="predicted"/>
<dbReference type="Gene3D" id="3.40.630.30">
    <property type="match status" value="1"/>
</dbReference>
<keyword evidence="3" id="KW-1185">Reference proteome</keyword>
<dbReference type="PANTHER" id="PTHR43792:SF13">
    <property type="entry name" value="ACETYLTRANSFERASE"/>
    <property type="match status" value="1"/>
</dbReference>
<comment type="caution">
    <text evidence="2">The sequence shown here is derived from an EMBL/GenBank/DDBJ whole genome shotgun (WGS) entry which is preliminary data.</text>
</comment>
<dbReference type="PROSITE" id="PS51186">
    <property type="entry name" value="GNAT"/>
    <property type="match status" value="1"/>
</dbReference>
<dbReference type="SUPFAM" id="SSF55729">
    <property type="entry name" value="Acyl-CoA N-acyltransferases (Nat)"/>
    <property type="match status" value="1"/>
</dbReference>
<dbReference type="Pfam" id="PF13302">
    <property type="entry name" value="Acetyltransf_3"/>
    <property type="match status" value="1"/>
</dbReference>
<evidence type="ECO:0000259" key="1">
    <source>
        <dbReference type="PROSITE" id="PS51186"/>
    </source>
</evidence>
<dbReference type="InterPro" id="IPR016181">
    <property type="entry name" value="Acyl_CoA_acyltransferase"/>
</dbReference>
<feature type="domain" description="N-acetyltransferase" evidence="1">
    <location>
        <begin position="1"/>
        <end position="145"/>
    </location>
</feature>
<accession>A0ABS3MY49</accession>
<dbReference type="InterPro" id="IPR000182">
    <property type="entry name" value="GNAT_dom"/>
</dbReference>
<name>A0ABS3MY49_9BACI</name>
<dbReference type="EMBL" id="JAGDEL010000002">
    <property type="protein sequence ID" value="MBO1510929.1"/>
    <property type="molecule type" value="Genomic_DNA"/>
</dbReference>
<dbReference type="InterPro" id="IPR051531">
    <property type="entry name" value="N-acetyltransferase"/>
</dbReference>
<dbReference type="Proteomes" id="UP000663981">
    <property type="component" value="Unassembled WGS sequence"/>
</dbReference>
<gene>
    <name evidence="2" type="ORF">I7822_04375</name>
</gene>
<reference evidence="2 3" key="1">
    <citation type="submission" date="2021-03" db="EMBL/GenBank/DDBJ databases">
        <title>Whole genome sequence of Metabacillus bambusae BG109.</title>
        <authorList>
            <person name="Jeong J.W."/>
        </authorList>
    </citation>
    <scope>NUCLEOTIDE SEQUENCE [LARGE SCALE GENOMIC DNA]</scope>
    <source>
        <strain evidence="2 3">BG109</strain>
    </source>
</reference>
<evidence type="ECO:0000313" key="3">
    <source>
        <dbReference type="Proteomes" id="UP000663981"/>
    </source>
</evidence>
<protein>
    <submittedName>
        <fullName evidence="2">GNAT family N-acetyltransferase</fullName>
    </submittedName>
</protein>
<evidence type="ECO:0000313" key="2">
    <source>
        <dbReference type="EMBL" id="MBO1510929.1"/>
    </source>
</evidence>